<dbReference type="SMART" id="SM00456">
    <property type="entry name" value="WW"/>
    <property type="match status" value="1"/>
</dbReference>
<gene>
    <name evidence="8" type="ORF">WICANDRAFT_80758</name>
</gene>
<reference evidence="8 9" key="1">
    <citation type="journal article" date="2016" name="Proc. Natl. Acad. Sci. U.S.A.">
        <title>Comparative genomics of biotechnologically important yeasts.</title>
        <authorList>
            <person name="Riley R."/>
            <person name="Haridas S."/>
            <person name="Wolfe K.H."/>
            <person name="Lopes M.R."/>
            <person name="Hittinger C.T."/>
            <person name="Goeker M."/>
            <person name="Salamov A.A."/>
            <person name="Wisecaver J.H."/>
            <person name="Long T.M."/>
            <person name="Calvey C.H."/>
            <person name="Aerts A.L."/>
            <person name="Barry K.W."/>
            <person name="Choi C."/>
            <person name="Clum A."/>
            <person name="Coughlan A.Y."/>
            <person name="Deshpande S."/>
            <person name="Douglass A.P."/>
            <person name="Hanson S.J."/>
            <person name="Klenk H.-P."/>
            <person name="LaButti K.M."/>
            <person name="Lapidus A."/>
            <person name="Lindquist E.A."/>
            <person name="Lipzen A.M."/>
            <person name="Meier-Kolthoff J.P."/>
            <person name="Ohm R.A."/>
            <person name="Otillar R.P."/>
            <person name="Pangilinan J.L."/>
            <person name="Peng Y."/>
            <person name="Rokas A."/>
            <person name="Rosa C.A."/>
            <person name="Scheuner C."/>
            <person name="Sibirny A.A."/>
            <person name="Slot J.C."/>
            <person name="Stielow J.B."/>
            <person name="Sun H."/>
            <person name="Kurtzman C.P."/>
            <person name="Blackwell M."/>
            <person name="Grigoriev I.V."/>
            <person name="Jeffries T.W."/>
        </authorList>
    </citation>
    <scope>NUCLEOTIDE SEQUENCE [LARGE SCALE GENOMIC DNA]</scope>
    <source>
        <strain evidence="9">ATCC 58044 / CBS 1984 / NCYC 433 / NRRL Y-366-8</strain>
    </source>
</reference>
<name>A0A1E3NW36_WICAA</name>
<dbReference type="PANTHER" id="PTHR10657:SF4">
    <property type="entry name" value="PEPTIDYL-PROLYL CIS-TRANS ISOMERASE-RELATED"/>
    <property type="match status" value="1"/>
</dbReference>
<evidence type="ECO:0000256" key="1">
    <source>
        <dbReference type="ARBA" id="ARBA00000971"/>
    </source>
</evidence>
<keyword evidence="2 4" id="KW-0697">Rotamase</keyword>
<dbReference type="PROSITE" id="PS50020">
    <property type="entry name" value="WW_DOMAIN_2"/>
    <property type="match status" value="1"/>
</dbReference>
<dbReference type="PROSITE" id="PS50198">
    <property type="entry name" value="PPIC_PPIASE_2"/>
    <property type="match status" value="1"/>
</dbReference>
<dbReference type="AlphaFoldDB" id="A0A1E3NW36"/>
<dbReference type="InterPro" id="IPR000297">
    <property type="entry name" value="PPIase_PpiC"/>
</dbReference>
<dbReference type="Gene3D" id="3.10.50.40">
    <property type="match status" value="1"/>
</dbReference>
<dbReference type="GO" id="GO:0006369">
    <property type="term" value="P:termination of RNA polymerase II transcription"/>
    <property type="evidence" value="ECO:0007669"/>
    <property type="project" value="EnsemblFungi"/>
</dbReference>
<dbReference type="InterPro" id="IPR046357">
    <property type="entry name" value="PPIase_dom_sf"/>
</dbReference>
<dbReference type="GeneID" id="30202364"/>
<dbReference type="Gene3D" id="2.20.70.10">
    <property type="match status" value="1"/>
</dbReference>
<keyword evidence="3 4" id="KW-0413">Isomerase</keyword>
<evidence type="ECO:0000256" key="2">
    <source>
        <dbReference type="ARBA" id="ARBA00023110"/>
    </source>
</evidence>
<dbReference type="GO" id="GO:0005829">
    <property type="term" value="C:cytosol"/>
    <property type="evidence" value="ECO:0007669"/>
    <property type="project" value="TreeGrafter"/>
</dbReference>
<proteinExistence type="predicted"/>
<dbReference type="GO" id="GO:2000749">
    <property type="term" value="P:positive regulation of rDNA heterochromatin formation"/>
    <property type="evidence" value="ECO:0007669"/>
    <property type="project" value="EnsemblFungi"/>
</dbReference>
<dbReference type="OrthoDB" id="2530521at2759"/>
<protein>
    <recommendedName>
        <fullName evidence="5">Peptidyl-prolyl cis-trans isomerase</fullName>
        <ecNumber evidence="5">5.2.1.8</ecNumber>
    </recommendedName>
</protein>
<dbReference type="InterPro" id="IPR001202">
    <property type="entry name" value="WW_dom"/>
</dbReference>
<dbReference type="GO" id="GO:0003755">
    <property type="term" value="F:peptidyl-prolyl cis-trans isomerase activity"/>
    <property type="evidence" value="ECO:0007669"/>
    <property type="project" value="UniProtKB-UniRule"/>
</dbReference>
<keyword evidence="9" id="KW-1185">Reference proteome</keyword>
<dbReference type="InterPro" id="IPR036020">
    <property type="entry name" value="WW_dom_sf"/>
</dbReference>
<evidence type="ECO:0000256" key="3">
    <source>
        <dbReference type="ARBA" id="ARBA00023235"/>
    </source>
</evidence>
<evidence type="ECO:0000259" key="6">
    <source>
        <dbReference type="PROSITE" id="PS50020"/>
    </source>
</evidence>
<dbReference type="EC" id="5.2.1.8" evidence="5"/>
<dbReference type="STRING" id="683960.A0A1E3NW36"/>
<dbReference type="FunFam" id="3.10.50.40:FF:000026">
    <property type="entry name" value="Peptidyl-prolyl cis-trans isomerase"/>
    <property type="match status" value="1"/>
</dbReference>
<dbReference type="GO" id="GO:0005634">
    <property type="term" value="C:nucleus"/>
    <property type="evidence" value="ECO:0007669"/>
    <property type="project" value="TreeGrafter"/>
</dbReference>
<dbReference type="Pfam" id="PF00639">
    <property type="entry name" value="Rotamase"/>
    <property type="match status" value="1"/>
</dbReference>
<dbReference type="GO" id="GO:0000993">
    <property type="term" value="F:RNA polymerase II complex binding"/>
    <property type="evidence" value="ECO:0007669"/>
    <property type="project" value="EnsemblFungi"/>
</dbReference>
<organism evidence="8 9">
    <name type="scientific">Wickerhamomyces anomalus (strain ATCC 58044 / CBS 1984 / NCYC 433 / NRRL Y-366-8)</name>
    <name type="common">Yeast</name>
    <name type="synonym">Hansenula anomala</name>
    <dbReference type="NCBI Taxonomy" id="683960"/>
    <lineage>
        <taxon>Eukaryota</taxon>
        <taxon>Fungi</taxon>
        <taxon>Dikarya</taxon>
        <taxon>Ascomycota</taxon>
        <taxon>Saccharomycotina</taxon>
        <taxon>Saccharomycetes</taxon>
        <taxon>Phaffomycetales</taxon>
        <taxon>Wickerhamomycetaceae</taxon>
        <taxon>Wickerhamomyces</taxon>
    </lineage>
</organism>
<dbReference type="InterPro" id="IPR051370">
    <property type="entry name" value="PPIase_Pin1"/>
</dbReference>
<dbReference type="EMBL" id="KV454213">
    <property type="protein sequence ID" value="ODQ57419.1"/>
    <property type="molecule type" value="Genomic_DNA"/>
</dbReference>
<dbReference type="GO" id="GO:2000059">
    <property type="term" value="P:negative regulation of ubiquitin-dependent protein catabolic process"/>
    <property type="evidence" value="ECO:0007669"/>
    <property type="project" value="EnsemblFungi"/>
</dbReference>
<evidence type="ECO:0000313" key="9">
    <source>
        <dbReference type="Proteomes" id="UP000094112"/>
    </source>
</evidence>
<evidence type="ECO:0000256" key="5">
    <source>
        <dbReference type="RuleBase" id="RU363014"/>
    </source>
</evidence>
<evidence type="ECO:0000256" key="4">
    <source>
        <dbReference type="PROSITE-ProRule" id="PRU00278"/>
    </source>
</evidence>
<evidence type="ECO:0000259" key="7">
    <source>
        <dbReference type="PROSITE" id="PS50198"/>
    </source>
</evidence>
<accession>A0A1E3NW36</accession>
<dbReference type="SUPFAM" id="SSF51045">
    <property type="entry name" value="WW domain"/>
    <property type="match status" value="1"/>
</dbReference>
<dbReference type="CDD" id="cd00201">
    <property type="entry name" value="WW"/>
    <property type="match status" value="1"/>
</dbReference>
<evidence type="ECO:0000313" key="8">
    <source>
        <dbReference type="EMBL" id="ODQ57419.1"/>
    </source>
</evidence>
<feature type="domain" description="WW" evidence="6">
    <location>
        <begin position="4"/>
        <end position="38"/>
    </location>
</feature>
<dbReference type="GO" id="GO:0045899">
    <property type="term" value="P:positive regulation of RNA polymerase II transcription preinitiation complex assembly"/>
    <property type="evidence" value="ECO:0007669"/>
    <property type="project" value="EnsemblFungi"/>
</dbReference>
<comment type="catalytic activity">
    <reaction evidence="1 5">
        <text>[protein]-peptidylproline (omega=180) = [protein]-peptidylproline (omega=0)</text>
        <dbReference type="Rhea" id="RHEA:16237"/>
        <dbReference type="Rhea" id="RHEA-COMP:10747"/>
        <dbReference type="Rhea" id="RHEA-COMP:10748"/>
        <dbReference type="ChEBI" id="CHEBI:83833"/>
        <dbReference type="ChEBI" id="CHEBI:83834"/>
        <dbReference type="EC" id="5.2.1.8"/>
    </reaction>
</comment>
<dbReference type="PANTHER" id="PTHR10657">
    <property type="entry name" value="PEPTIDYL-PROLYL CIS-TRANS ISOMERASE"/>
    <property type="match status" value="1"/>
</dbReference>
<dbReference type="SUPFAM" id="SSF54534">
    <property type="entry name" value="FKBP-like"/>
    <property type="match status" value="1"/>
</dbReference>
<dbReference type="GO" id="GO:0000122">
    <property type="term" value="P:negative regulation of transcription by RNA polymerase II"/>
    <property type="evidence" value="ECO:0007669"/>
    <property type="project" value="EnsemblFungi"/>
</dbReference>
<dbReference type="Proteomes" id="UP000094112">
    <property type="component" value="Unassembled WGS sequence"/>
</dbReference>
<dbReference type="RefSeq" id="XP_019036626.1">
    <property type="nucleotide sequence ID" value="XM_019185118.1"/>
</dbReference>
<sequence>MVATGLPEGWTIRKSRSHNREYFFKEATKESVWDPPAGTDLEQLKKYMNQPSKVRASHLLIKHSGSRRPASWKSENITRSKEEAIEILQKHQQAIKNGEKTLGEIAQTESDCSSHKRGGDLGFFERGAMQPPFEKATFDLEIGQISDIVETDSGVHLIERTG</sequence>
<dbReference type="Pfam" id="PF00397">
    <property type="entry name" value="WW"/>
    <property type="match status" value="1"/>
</dbReference>
<feature type="domain" description="PpiC" evidence="7">
    <location>
        <begin position="51"/>
        <end position="162"/>
    </location>
</feature>